<organism evidence="1">
    <name type="scientific">metagenome</name>
    <dbReference type="NCBI Taxonomy" id="256318"/>
    <lineage>
        <taxon>unclassified sequences</taxon>
        <taxon>metagenomes</taxon>
    </lineage>
</organism>
<dbReference type="EMBL" id="UIDG01000035">
    <property type="protein sequence ID" value="SUS04378.1"/>
    <property type="molecule type" value="Genomic_DNA"/>
</dbReference>
<reference evidence="1" key="1">
    <citation type="submission" date="2018-07" db="EMBL/GenBank/DDBJ databases">
        <authorList>
            <person name="Quirk P.G."/>
            <person name="Krulwich T.A."/>
        </authorList>
    </citation>
    <scope>NUCLEOTIDE SEQUENCE</scope>
</reference>
<protein>
    <submittedName>
        <fullName evidence="1">Uncharacterized protein</fullName>
    </submittedName>
</protein>
<dbReference type="AlphaFoldDB" id="A0A380T9V9"/>
<gene>
    <name evidence="1" type="ORF">DF3PB_130010</name>
</gene>
<sequence>MAGLVPATNGSPQTKQYDSNLDARTRAGVSYPRSSLSLGGLGSWKRVPSVHIVADYGTDGYRLDADAVGAFPISDSLRARLAAWNDAFERACPPDAYEDITGKRFDFVAFAAQGLEIAKAVKRELPHWRVLYWDEGLDWFLARDPRHQDRARAEYEITLKVAFAPPR</sequence>
<proteinExistence type="predicted"/>
<evidence type="ECO:0000313" key="1">
    <source>
        <dbReference type="EMBL" id="SUS04378.1"/>
    </source>
</evidence>
<accession>A0A380T9V9</accession>
<name>A0A380T9V9_9ZZZZ</name>